<dbReference type="Gene3D" id="3.40.50.300">
    <property type="entry name" value="P-loop containing nucleotide triphosphate hydrolases"/>
    <property type="match status" value="1"/>
</dbReference>
<dbReference type="InterPro" id="IPR036390">
    <property type="entry name" value="WH_DNA-bd_sf"/>
</dbReference>
<dbReference type="Pfam" id="PF00931">
    <property type="entry name" value="NB-ARC"/>
    <property type="match status" value="1"/>
</dbReference>
<dbReference type="InterPro" id="IPR058192">
    <property type="entry name" value="WHD_ROQ1-like"/>
</dbReference>
<dbReference type="InterPro" id="IPR055414">
    <property type="entry name" value="LRR_R13L4/SHOC2-like"/>
</dbReference>
<dbReference type="SUPFAM" id="SSF52047">
    <property type="entry name" value="RNI-like"/>
    <property type="match status" value="1"/>
</dbReference>
<evidence type="ECO:0000259" key="6">
    <source>
        <dbReference type="PROSITE" id="PS50104"/>
    </source>
</evidence>
<dbReference type="PANTHER" id="PTHR11017">
    <property type="entry name" value="LEUCINE-RICH REPEAT-CONTAINING PROTEIN"/>
    <property type="match status" value="1"/>
</dbReference>
<keyword evidence="5" id="KW-1133">Transmembrane helix</keyword>
<evidence type="ECO:0000256" key="3">
    <source>
        <dbReference type="ARBA" id="ARBA00022821"/>
    </source>
</evidence>
<dbReference type="PRINTS" id="PR00364">
    <property type="entry name" value="DISEASERSIST"/>
</dbReference>
<dbReference type="InterPro" id="IPR042197">
    <property type="entry name" value="Apaf_helical"/>
</dbReference>
<keyword evidence="1" id="KW-0433">Leucine-rich repeat</keyword>
<dbReference type="SUPFAM" id="SSF52540">
    <property type="entry name" value="P-loop containing nucleoside triphosphate hydrolases"/>
    <property type="match status" value="1"/>
</dbReference>
<keyword evidence="5" id="KW-0812">Transmembrane</keyword>
<feature type="region of interest" description="Disordered" evidence="4">
    <location>
        <begin position="1388"/>
        <end position="1436"/>
    </location>
</feature>
<proteinExistence type="predicted"/>
<gene>
    <name evidence="7" type="ORF">ACJRO7_015336</name>
</gene>
<dbReference type="InterPro" id="IPR003591">
    <property type="entry name" value="Leu-rich_rpt_typical-subtyp"/>
</dbReference>
<evidence type="ECO:0000313" key="8">
    <source>
        <dbReference type="Proteomes" id="UP001634007"/>
    </source>
</evidence>
<dbReference type="Gene3D" id="1.10.8.430">
    <property type="entry name" value="Helical domain of apoptotic protease-activating factors"/>
    <property type="match status" value="1"/>
</dbReference>
<accession>A0ABD3L384</accession>
<dbReference type="Pfam" id="PF23282">
    <property type="entry name" value="WHD_ROQ1"/>
    <property type="match status" value="1"/>
</dbReference>
<dbReference type="Pfam" id="PF23247">
    <property type="entry name" value="LRR_RPS2"/>
    <property type="match status" value="1"/>
</dbReference>
<comment type="caution">
    <text evidence="7">The sequence shown here is derived from an EMBL/GenBank/DDBJ whole genome shotgun (WGS) entry which is preliminary data.</text>
</comment>
<feature type="transmembrane region" description="Helical" evidence="5">
    <location>
        <begin position="43"/>
        <end position="66"/>
    </location>
</feature>
<organism evidence="7 8">
    <name type="scientific">Eucalyptus globulus</name>
    <name type="common">Tasmanian blue gum</name>
    <dbReference type="NCBI Taxonomy" id="34317"/>
    <lineage>
        <taxon>Eukaryota</taxon>
        <taxon>Viridiplantae</taxon>
        <taxon>Streptophyta</taxon>
        <taxon>Embryophyta</taxon>
        <taxon>Tracheophyta</taxon>
        <taxon>Spermatophyta</taxon>
        <taxon>Magnoliopsida</taxon>
        <taxon>eudicotyledons</taxon>
        <taxon>Gunneridae</taxon>
        <taxon>Pentapetalae</taxon>
        <taxon>rosids</taxon>
        <taxon>malvids</taxon>
        <taxon>Myrtales</taxon>
        <taxon>Myrtaceae</taxon>
        <taxon>Myrtoideae</taxon>
        <taxon>Eucalypteae</taxon>
        <taxon>Eucalyptus</taxon>
    </lineage>
</organism>
<dbReference type="InterPro" id="IPR044974">
    <property type="entry name" value="Disease_R_plants"/>
</dbReference>
<sequence>MGFNFILHAPCRSPTTCGSSFAWCSSCQPPPLGYRRSPRGVSAMFAAMMLGGLALGLLAPTVLAFVKSKASKIFRKPTAAVKREETSNPGAAASGGDAPAPAGEEYEVFLSFRGPDTRTGFTDCLYHDMLGAGIRVYRDDEELRVGREIGGELMRALDVSKIYVPIFSRDYASSSWCLREVAHMVDCVARSKGNKEILPVFFNASPADVKLRTGLYRNAMTKHRKKFGDEEVKRWEDALVEVAELKGWDLKTRGHGEAIKLIIREVLFRLKIKHKYVKNQLVGVDDRVEDIMKLLDVDCEGVRFVGIHGMGGVGKTTLAKVVFNQVCSYFDDCCFLGDVRESSEKGGLVNLQKQLYSDILDSRFVDNIHDIDDGINQIGTRFRSKKVLIVLDDVDKEEHLEKLAGERDWFGSGSRIIITTRNEATLKVLDEDLIYELKELNFDQALKLFCIHAFRKDSPPYQYDIPASEIVVTTGGLPLALEVIGSFLYRQPEEIWKETVERLARIPHKDVRQQLMISYEALEDEEKEIFLDIACFFVNNTKKTNAIYMWEACNFFPETGIQVLMQMSLVKIVDGDVLRMHDQLKDLGRQIVQRECLHDPGERSRVWICEEAMDIVRTKQRKKKVQALILTGSDYQPLVITHDELSRLPNLRFLELEEGTFAGDFMDDFSKLRWISWYSPRPLDLEVTNLSMKNLVVFEIVAGGITDDWSGWSLIKMAKNLKVLNLRGCEGITRTPDFSACFSLERLSFYNCINLVEIDPSIGKLKRLIHLNLKECLSLKDLPKEIGKLTNLKLLASSGCFQKLPGSFGKLTSLKELDLSNIQIECLPDSIGDKKFLSVLILRYTQISTLPETIGKLVKLESLSLFGCVKLRKLPDSIGKLESLQELNLSSTKIAELPDSIGNLKKLKVISTENTPIRKLPSTIGMLKNLEELHASDCEELTGEIPIEIGALSSLKILELSGAHISEVPTTINHILHLERLELTGCNEVQELPELPKSLIYLHFRSLALRIVPDLSNLTNLVDLLLSDGSEDVLQASSDLLPSSSLGWIRRLSKLKKLELSLSSVPAPPTEFGSLPRLTALILSGLDLQCIMKLPPSLSELQLVNFNSIISWSIFSNLKNLSKLRLSQSQLQEIELSGLEQLRALSVTKCELLQRLFIPASLKKLKELWLSECPKLVEIEGLEALESLEEMNVQYCGSIERLYDLSSSKLLKLLVISDCYELRTIEGLSSLESLNALLVYECSSLEKLIIPSNLEKLTHLEVSGCEKLIEILGLGALESLETLTIKKCPISKLCELSNLQMLKSLSIVGCHELQSIDGVDELDSLCDFYVSSCRKLEALVDVSNTKLSDECLITIRKCRKLQSHGYPNVNGLPYRDYKDMIVATANSPTRSLPLETSDEDEDETNDEAEELEVDRDSFDDNCSPTIVTSHELDTEL</sequence>
<keyword evidence="8" id="KW-1185">Reference proteome</keyword>
<dbReference type="SUPFAM" id="SSF52200">
    <property type="entry name" value="Toll/Interleukin receptor TIR domain"/>
    <property type="match status" value="1"/>
</dbReference>
<evidence type="ECO:0000313" key="7">
    <source>
        <dbReference type="EMBL" id="KAL3746359.1"/>
    </source>
</evidence>
<keyword evidence="5" id="KW-0472">Membrane</keyword>
<dbReference type="EMBL" id="JBJKBG010000003">
    <property type="protein sequence ID" value="KAL3746359.1"/>
    <property type="molecule type" value="Genomic_DNA"/>
</dbReference>
<dbReference type="InterPro" id="IPR002182">
    <property type="entry name" value="NB-ARC"/>
</dbReference>
<evidence type="ECO:0000256" key="2">
    <source>
        <dbReference type="ARBA" id="ARBA00022737"/>
    </source>
</evidence>
<dbReference type="Pfam" id="PF01582">
    <property type="entry name" value="TIR"/>
    <property type="match status" value="1"/>
</dbReference>
<dbReference type="InterPro" id="IPR032675">
    <property type="entry name" value="LRR_dom_sf"/>
</dbReference>
<reference evidence="7 8" key="1">
    <citation type="submission" date="2024-11" db="EMBL/GenBank/DDBJ databases">
        <title>Chromosome-level genome assembly of Eucalyptus globulus Labill. provides insights into its genome evolution.</title>
        <authorList>
            <person name="Li X."/>
        </authorList>
    </citation>
    <scope>NUCLEOTIDE SEQUENCE [LARGE SCALE GENOMIC DNA]</scope>
    <source>
        <strain evidence="7">CL2024</strain>
        <tissue evidence="7">Fresh tender leaves</tissue>
    </source>
</reference>
<evidence type="ECO:0000256" key="1">
    <source>
        <dbReference type="ARBA" id="ARBA00022614"/>
    </source>
</evidence>
<feature type="domain" description="TIR" evidence="6">
    <location>
        <begin position="104"/>
        <end position="270"/>
    </location>
</feature>
<dbReference type="GO" id="GO:0051707">
    <property type="term" value="P:response to other organism"/>
    <property type="evidence" value="ECO:0007669"/>
    <property type="project" value="UniProtKB-ARBA"/>
</dbReference>
<dbReference type="Gene3D" id="3.40.50.10140">
    <property type="entry name" value="Toll/interleukin-1 receptor homology (TIR) domain"/>
    <property type="match status" value="1"/>
</dbReference>
<dbReference type="SUPFAM" id="SSF52058">
    <property type="entry name" value="L domain-like"/>
    <property type="match status" value="1"/>
</dbReference>
<evidence type="ECO:0000256" key="4">
    <source>
        <dbReference type="SAM" id="MobiDB-lite"/>
    </source>
</evidence>
<dbReference type="GO" id="GO:0006952">
    <property type="term" value="P:defense response"/>
    <property type="evidence" value="ECO:0007669"/>
    <property type="project" value="UniProtKB-KW"/>
</dbReference>
<dbReference type="SMART" id="SM00369">
    <property type="entry name" value="LRR_TYP"/>
    <property type="match status" value="4"/>
</dbReference>
<dbReference type="Gene3D" id="3.80.10.10">
    <property type="entry name" value="Ribonuclease Inhibitor"/>
    <property type="match status" value="4"/>
</dbReference>
<dbReference type="InterPro" id="IPR000157">
    <property type="entry name" value="TIR_dom"/>
</dbReference>
<protein>
    <recommendedName>
        <fullName evidence="6">TIR domain-containing protein</fullName>
    </recommendedName>
</protein>
<evidence type="ECO:0000256" key="5">
    <source>
        <dbReference type="SAM" id="Phobius"/>
    </source>
</evidence>
<dbReference type="PANTHER" id="PTHR11017:SF570">
    <property type="entry name" value="DISEASE RESISTANCE PROTEIN (TIR-NBS CLASS)-RELATED"/>
    <property type="match status" value="1"/>
</dbReference>
<dbReference type="InterPro" id="IPR057135">
    <property type="entry name" value="At4g27190-like_LRR"/>
</dbReference>
<keyword evidence="2" id="KW-0677">Repeat</keyword>
<keyword evidence="3" id="KW-0611">Plant defense</keyword>
<dbReference type="PROSITE" id="PS50104">
    <property type="entry name" value="TIR"/>
    <property type="match status" value="1"/>
</dbReference>
<name>A0ABD3L384_EUCGL</name>
<feature type="compositionally biased region" description="Acidic residues" evidence="4">
    <location>
        <begin position="1396"/>
        <end position="1419"/>
    </location>
</feature>
<dbReference type="Pfam" id="PF23598">
    <property type="entry name" value="LRR_14"/>
    <property type="match status" value="1"/>
</dbReference>
<dbReference type="InterPro" id="IPR027417">
    <property type="entry name" value="P-loop_NTPase"/>
</dbReference>
<dbReference type="SUPFAM" id="SSF46785">
    <property type="entry name" value="Winged helix' DNA-binding domain"/>
    <property type="match status" value="1"/>
</dbReference>
<dbReference type="Gene3D" id="3.40.1170.20">
    <property type="entry name" value="tRNA intron endonuclease, N-terminal domain"/>
    <property type="match status" value="1"/>
</dbReference>
<dbReference type="InterPro" id="IPR035897">
    <property type="entry name" value="Toll_tir_struct_dom_sf"/>
</dbReference>
<dbReference type="Proteomes" id="UP001634007">
    <property type="component" value="Unassembled WGS sequence"/>
</dbReference>
<dbReference type="SMART" id="SM00255">
    <property type="entry name" value="TIR"/>
    <property type="match status" value="1"/>
</dbReference>